<proteinExistence type="predicted"/>
<dbReference type="PANTHER" id="PTHR33116">
    <property type="entry name" value="REVERSE TRANSCRIPTASE ZINC-BINDING DOMAIN-CONTAINING PROTEIN-RELATED-RELATED"/>
    <property type="match status" value="1"/>
</dbReference>
<dbReference type="AlphaFoldDB" id="A0AAV3Q5T4"/>
<name>A0AAV3Q5T4_LITER</name>
<feature type="domain" description="Reverse transcriptase zinc-binding" evidence="1">
    <location>
        <begin position="372"/>
        <end position="436"/>
    </location>
</feature>
<comment type="caution">
    <text evidence="2">The sequence shown here is derived from an EMBL/GenBank/DDBJ whole genome shotgun (WGS) entry which is preliminary data.</text>
</comment>
<dbReference type="Pfam" id="PF13966">
    <property type="entry name" value="zf-RVT"/>
    <property type="match status" value="1"/>
</dbReference>
<evidence type="ECO:0000259" key="1">
    <source>
        <dbReference type="Pfam" id="PF13966"/>
    </source>
</evidence>
<dbReference type="Proteomes" id="UP001454036">
    <property type="component" value="Unassembled WGS sequence"/>
</dbReference>
<keyword evidence="3" id="KW-1185">Reference proteome</keyword>
<reference evidence="2 3" key="1">
    <citation type="submission" date="2024-01" db="EMBL/GenBank/DDBJ databases">
        <title>The complete chloroplast genome sequence of Lithospermum erythrorhizon: insights into the phylogenetic relationship among Boraginaceae species and the maternal lineages of purple gromwells.</title>
        <authorList>
            <person name="Okada T."/>
            <person name="Watanabe K."/>
        </authorList>
    </citation>
    <scope>NUCLEOTIDE SEQUENCE [LARGE SCALE GENOMIC DNA]</scope>
</reference>
<accession>A0AAV3Q5T4</accession>
<evidence type="ECO:0000313" key="2">
    <source>
        <dbReference type="EMBL" id="GAA0158865.1"/>
    </source>
</evidence>
<protein>
    <recommendedName>
        <fullName evidence="1">Reverse transcriptase zinc-binding domain-containing protein</fullName>
    </recommendedName>
</protein>
<dbReference type="InterPro" id="IPR026960">
    <property type="entry name" value="RVT-Znf"/>
</dbReference>
<evidence type="ECO:0000313" key="3">
    <source>
        <dbReference type="Proteomes" id="UP001454036"/>
    </source>
</evidence>
<dbReference type="PANTHER" id="PTHR33116:SF86">
    <property type="entry name" value="REVERSE TRANSCRIPTASE DOMAIN-CONTAINING PROTEIN"/>
    <property type="match status" value="1"/>
</dbReference>
<dbReference type="EMBL" id="BAABME010003455">
    <property type="protein sequence ID" value="GAA0158865.1"/>
    <property type="molecule type" value="Genomic_DNA"/>
</dbReference>
<organism evidence="2 3">
    <name type="scientific">Lithospermum erythrorhizon</name>
    <name type="common">Purple gromwell</name>
    <name type="synonym">Lithospermum officinale var. erythrorhizon</name>
    <dbReference type="NCBI Taxonomy" id="34254"/>
    <lineage>
        <taxon>Eukaryota</taxon>
        <taxon>Viridiplantae</taxon>
        <taxon>Streptophyta</taxon>
        <taxon>Embryophyta</taxon>
        <taxon>Tracheophyta</taxon>
        <taxon>Spermatophyta</taxon>
        <taxon>Magnoliopsida</taxon>
        <taxon>eudicotyledons</taxon>
        <taxon>Gunneridae</taxon>
        <taxon>Pentapetalae</taxon>
        <taxon>asterids</taxon>
        <taxon>lamiids</taxon>
        <taxon>Boraginales</taxon>
        <taxon>Boraginaceae</taxon>
        <taxon>Boraginoideae</taxon>
        <taxon>Lithospermeae</taxon>
        <taxon>Lithospermum</taxon>
    </lineage>
</organism>
<sequence length="471" mass="54501">MVKSKRLWVERRDSDLRMDGAHMKRVKRLGLMDWKRSTLGNMHNSLKEKQAQLDALQQGVITNDSKRKIVILAKEIDRLRGTNDIYWQQREATKVEACSIISILQQYEVLSGHLVNPQKSVVMFSPNVKKETREAISRILGMPEVTSHGSYLGLPSTIDTSKREVFSSIVGRVKSRIEDWKPKILSKLPINTCHEINPSILNYWWGATGNKKNIHWVAYDKFSRDKADGGLGFRDTHAFNMALLSKQAWRIASDPPSQLAQNEKAKYFPLGNFWNATIGHSPSLTWKSLLLARDLLIKDTKWTVYNGRTIPVWNYRWLPHTTLKKPITPLNKDYADMRVCDLIDSEVGVWNINLVRHLFFSIDADVILNRDLCFKKMWKLKIPEKIKHFLWKGLTKSLPTKDNLSKKKIDLHPSCFLCFQGHESKHIFNTCMCAQKICKELTIEEVVGDASSFKNLFEKRKSRLPRDKFLI</sequence>
<gene>
    <name evidence="2" type="ORF">LIER_15786</name>
</gene>